<dbReference type="PANTHER" id="PTHR31552">
    <property type="entry name" value="SERPENTINE RECEPTOR CLASS GAMMA"/>
    <property type="match status" value="1"/>
</dbReference>
<dbReference type="OrthoDB" id="206452at2759"/>
<dbReference type="Proteomes" id="UP000005239">
    <property type="component" value="Unassembled WGS sequence"/>
</dbReference>
<dbReference type="Gene3D" id="1.10.357.40">
    <property type="entry name" value="YbiA-like"/>
    <property type="match status" value="1"/>
</dbReference>
<accession>A0A2A6C2L4</accession>
<dbReference type="CDD" id="cd15457">
    <property type="entry name" value="NADAR"/>
    <property type="match status" value="1"/>
</dbReference>
<name>A0A2A6C2L4_PRIPA</name>
<dbReference type="AlphaFoldDB" id="A0A2A6C2L4"/>
<proteinExistence type="predicted"/>
<dbReference type="SUPFAM" id="SSF143990">
    <property type="entry name" value="YbiA-like"/>
    <property type="match status" value="1"/>
</dbReference>
<sequence length="542" mass="60907">MSVLDRLQNIDRTIGYPQGRGSGILNVLEELDEDGTSIKDGLGTAPNPSFSEETAAPLYGTNTVKSSQGGEFVLFYTTECVFSNYHPAPIVVDGKDFLTSEHYFMWTKAKTFKDEKTAEEILNAGSPAEAKRLGRQVENFNDDVWKAASIRLMTVACYRKFQQNVSLRKTLFSTAGKVLVEAAPSDRIWGIGMGTTNKNAGDPKNWKGTNNLGRILTVIREHMISSKLPTMLPIPPHVSITFIAELIGCSLYLVFIMILSTCREIFLKTPFFKLFYSTGKGDNNIVSYYYCTLTGLAGIGTVATYWLFTLMTYLPVQPDSQILIYFGQATNGGATFSYTCGKLLIVLNRLAVLDTIKSSINVTESLNKWNNKQTKILIVCQFVIPFIAHLYFIFVPIYWVNGLYAGLDNTTGSIYRGITGIFYSSFAIFGVVLNVLSFYRLQRLVKENSLSSVNFYKQQRSLAIYTFTSTASHILFALHQFAWSYTFIIGDRDILTIVRGVRVYFYDLTTFADPIVIFELLYIVEYSEDTKYTQVPTNSAYL</sequence>
<reference evidence="1" key="2">
    <citation type="submission" date="2022-06" db="UniProtKB">
        <authorList>
            <consortium name="EnsemblMetazoa"/>
        </authorList>
    </citation>
    <scope>IDENTIFICATION</scope>
    <source>
        <strain evidence="1">PS312</strain>
    </source>
</reference>
<reference evidence="2" key="1">
    <citation type="journal article" date="2008" name="Nat. Genet.">
        <title>The Pristionchus pacificus genome provides a unique perspective on nematode lifestyle and parasitism.</title>
        <authorList>
            <person name="Dieterich C."/>
            <person name="Clifton S.W."/>
            <person name="Schuster L.N."/>
            <person name="Chinwalla A."/>
            <person name="Delehaunty K."/>
            <person name="Dinkelacker I."/>
            <person name="Fulton L."/>
            <person name="Fulton R."/>
            <person name="Godfrey J."/>
            <person name="Minx P."/>
            <person name="Mitreva M."/>
            <person name="Roeseler W."/>
            <person name="Tian H."/>
            <person name="Witte H."/>
            <person name="Yang S.P."/>
            <person name="Wilson R.K."/>
            <person name="Sommer R.J."/>
        </authorList>
    </citation>
    <scope>NUCLEOTIDE SEQUENCE [LARGE SCALE GENOMIC DNA]</scope>
    <source>
        <strain evidence="2">PS312</strain>
    </source>
</reference>
<evidence type="ECO:0000313" key="1">
    <source>
        <dbReference type="EnsemblMetazoa" id="PPA02183.1"/>
    </source>
</evidence>
<dbReference type="Pfam" id="PF08719">
    <property type="entry name" value="NADAR"/>
    <property type="match status" value="1"/>
</dbReference>
<dbReference type="PANTHER" id="PTHR31552:SF31">
    <property type="entry name" value="SERPENTINE RECEPTOR CLASS GAMMA"/>
    <property type="match status" value="1"/>
</dbReference>
<dbReference type="InterPro" id="IPR012816">
    <property type="entry name" value="NADAR"/>
</dbReference>
<keyword evidence="2" id="KW-1185">Reference proteome</keyword>
<dbReference type="NCBIfam" id="TIGR02464">
    <property type="entry name" value="ribofla_fusion"/>
    <property type="match status" value="1"/>
</dbReference>
<evidence type="ECO:0000313" key="2">
    <source>
        <dbReference type="Proteomes" id="UP000005239"/>
    </source>
</evidence>
<organism evidence="1 2">
    <name type="scientific">Pristionchus pacificus</name>
    <name type="common">Parasitic nematode worm</name>
    <dbReference type="NCBI Taxonomy" id="54126"/>
    <lineage>
        <taxon>Eukaryota</taxon>
        <taxon>Metazoa</taxon>
        <taxon>Ecdysozoa</taxon>
        <taxon>Nematoda</taxon>
        <taxon>Chromadorea</taxon>
        <taxon>Rhabditida</taxon>
        <taxon>Rhabditina</taxon>
        <taxon>Diplogasteromorpha</taxon>
        <taxon>Diplogasteroidea</taxon>
        <taxon>Neodiplogasteridae</taxon>
        <taxon>Pristionchus</taxon>
    </lineage>
</organism>
<accession>A0A8R1U5T7</accession>
<dbReference type="EnsemblMetazoa" id="PPA02183.1">
    <property type="protein sequence ID" value="PPA02183.1"/>
    <property type="gene ID" value="WBGene00091737"/>
</dbReference>
<gene>
    <name evidence="1" type="primary">WBGene00091737</name>
</gene>
<dbReference type="InterPro" id="IPR037238">
    <property type="entry name" value="YbiA-like_sf"/>
</dbReference>
<protein>
    <submittedName>
        <fullName evidence="1">NADAR domain-containing protein</fullName>
    </submittedName>
</protein>